<feature type="domain" description="EGF-like" evidence="7">
    <location>
        <begin position="2"/>
        <end position="38"/>
    </location>
</feature>
<keyword evidence="1 6" id="KW-0245">EGF-like domain</keyword>
<dbReference type="Gene3D" id="2.10.25.10">
    <property type="entry name" value="Laminin"/>
    <property type="match status" value="2"/>
</dbReference>
<feature type="disulfide bond" evidence="6">
    <location>
        <begin position="67"/>
        <end position="76"/>
    </location>
</feature>
<dbReference type="EMBL" id="CAJOAZ010030033">
    <property type="protein sequence ID" value="CAF4429841.1"/>
    <property type="molecule type" value="Genomic_DNA"/>
</dbReference>
<evidence type="ECO:0000256" key="5">
    <source>
        <dbReference type="ARBA" id="ARBA00023180"/>
    </source>
</evidence>
<dbReference type="FunFam" id="2.10.25.10:FF:000321">
    <property type="entry name" value="Protein delta homolog 1"/>
    <property type="match status" value="1"/>
</dbReference>
<name>A0A820QXU5_9BILA</name>
<dbReference type="AlphaFoldDB" id="A0A820QXU5"/>
<organism evidence="8 9">
    <name type="scientific">Adineta steineri</name>
    <dbReference type="NCBI Taxonomy" id="433720"/>
    <lineage>
        <taxon>Eukaryota</taxon>
        <taxon>Metazoa</taxon>
        <taxon>Spiralia</taxon>
        <taxon>Gnathifera</taxon>
        <taxon>Rotifera</taxon>
        <taxon>Eurotatoria</taxon>
        <taxon>Bdelloidea</taxon>
        <taxon>Adinetida</taxon>
        <taxon>Adinetidae</taxon>
        <taxon>Adineta</taxon>
    </lineage>
</organism>
<evidence type="ECO:0000256" key="6">
    <source>
        <dbReference type="PROSITE-ProRule" id="PRU00076"/>
    </source>
</evidence>
<proteinExistence type="predicted"/>
<gene>
    <name evidence="8" type="ORF">OXD698_LOCUS53160</name>
</gene>
<reference evidence="8" key="1">
    <citation type="submission" date="2021-02" db="EMBL/GenBank/DDBJ databases">
        <authorList>
            <person name="Nowell W R."/>
        </authorList>
    </citation>
    <scope>NUCLEOTIDE SEQUENCE</scope>
</reference>
<dbReference type="PROSITE" id="PS50026">
    <property type="entry name" value="EGF_3"/>
    <property type="match status" value="2"/>
</dbReference>
<keyword evidence="2" id="KW-0732">Signal</keyword>
<feature type="non-terminal residue" evidence="8">
    <location>
        <position position="99"/>
    </location>
</feature>
<comment type="caution">
    <text evidence="8">The sequence shown here is derived from an EMBL/GenBank/DDBJ whole genome shotgun (WGS) entry which is preliminary data.</text>
</comment>
<dbReference type="InterPro" id="IPR000742">
    <property type="entry name" value="EGF"/>
</dbReference>
<keyword evidence="3" id="KW-0677">Repeat</keyword>
<evidence type="ECO:0000313" key="9">
    <source>
        <dbReference type="Proteomes" id="UP000663844"/>
    </source>
</evidence>
<dbReference type="FunFam" id="2.10.25.10:FF:000100">
    <property type="entry name" value="neurogenic locus notch homolog protein 3"/>
    <property type="match status" value="1"/>
</dbReference>
<evidence type="ECO:0000259" key="7">
    <source>
        <dbReference type="PROSITE" id="PS50026"/>
    </source>
</evidence>
<sequence length="99" mass="10231">QTRNPCAINPCLNGGQCLTNGPGFICNCPATFAGNRCEAPAATPCQPNPCLNGGLCTSQGISFICQCLPTFTGRCCESRVVTTTPFNPCAQSPCQNGAQ</sequence>
<keyword evidence="5" id="KW-0325">Glycoprotein</keyword>
<dbReference type="SMART" id="SM00181">
    <property type="entry name" value="EGF"/>
    <property type="match status" value="2"/>
</dbReference>
<feature type="disulfide bond" evidence="6">
    <location>
        <begin position="28"/>
        <end position="37"/>
    </location>
</feature>
<dbReference type="InterPro" id="IPR051022">
    <property type="entry name" value="Notch_Cell-Fate_Det"/>
</dbReference>
<dbReference type="SUPFAM" id="SSF57196">
    <property type="entry name" value="EGF/Laminin"/>
    <property type="match status" value="2"/>
</dbReference>
<protein>
    <recommendedName>
        <fullName evidence="7">EGF-like domain-containing protein</fullName>
    </recommendedName>
</protein>
<evidence type="ECO:0000256" key="3">
    <source>
        <dbReference type="ARBA" id="ARBA00022737"/>
    </source>
</evidence>
<keyword evidence="4 6" id="KW-1015">Disulfide bond</keyword>
<accession>A0A820QXU5</accession>
<evidence type="ECO:0000256" key="1">
    <source>
        <dbReference type="ARBA" id="ARBA00022536"/>
    </source>
</evidence>
<evidence type="ECO:0000256" key="4">
    <source>
        <dbReference type="ARBA" id="ARBA00023157"/>
    </source>
</evidence>
<dbReference type="PANTHER" id="PTHR24049">
    <property type="entry name" value="CRUMBS FAMILY MEMBER"/>
    <property type="match status" value="1"/>
</dbReference>
<feature type="non-terminal residue" evidence="8">
    <location>
        <position position="1"/>
    </location>
</feature>
<dbReference type="PROSITE" id="PS00022">
    <property type="entry name" value="EGF_1"/>
    <property type="match status" value="2"/>
</dbReference>
<comment type="caution">
    <text evidence="6">Lacks conserved residue(s) required for the propagation of feature annotation.</text>
</comment>
<evidence type="ECO:0000313" key="8">
    <source>
        <dbReference type="EMBL" id="CAF4429841.1"/>
    </source>
</evidence>
<dbReference type="Pfam" id="PF00008">
    <property type="entry name" value="EGF"/>
    <property type="match status" value="2"/>
</dbReference>
<feature type="domain" description="EGF-like" evidence="7">
    <location>
        <begin position="41"/>
        <end position="77"/>
    </location>
</feature>
<dbReference type="Proteomes" id="UP000663844">
    <property type="component" value="Unassembled WGS sequence"/>
</dbReference>
<evidence type="ECO:0000256" key="2">
    <source>
        <dbReference type="ARBA" id="ARBA00022729"/>
    </source>
</evidence>